<dbReference type="InterPro" id="IPR000863">
    <property type="entry name" value="Sulfotransferase_dom"/>
</dbReference>
<reference evidence="7" key="1">
    <citation type="submission" date="2025-08" db="UniProtKB">
        <authorList>
            <consortium name="Ensembl"/>
        </authorList>
    </citation>
    <scope>IDENTIFICATION</scope>
</reference>
<dbReference type="GO" id="GO:0005737">
    <property type="term" value="C:cytoplasm"/>
    <property type="evidence" value="ECO:0007669"/>
    <property type="project" value="UniProtKB-SubCell"/>
</dbReference>
<dbReference type="GeneTree" id="ENSGT00940000159269"/>
<name>A0A663F2H7_AQUCH</name>
<evidence type="ECO:0000313" key="8">
    <source>
        <dbReference type="Proteomes" id="UP000472275"/>
    </source>
</evidence>
<sequence>MAGLLFGTCYGGEEVSWLGVSTLTLSLSLPIIVAHSCGISSPSPRGAMPVQYVTYDGIKFPPAYNSEHSLSFAHNEFLARDDDIFNVTYPKSGTVWMTEILSLIRSHGCPSWNRAVLNSDRMPWFSTHLGLESALSYPPPRLLTCHLPRHIFPKSFSHSSAKVIYTVRNPRDVVVSYYYFSKMCNSYEDPTSFEQFLRDFLNGELPHGSWFEHVRGWMEMKDAQNFFFITYEELKQDLHSSVRRLCQFLGQDLDDDAVSSVVQNASFTAMQENPMCSSILLPADIMDQTKGQFLRKGICGDWENHFTVAQSETFDRIYQDRMQGLNVTFPWDNHYPLPYHYMPLQKVPLQLSCIPRAFSSPGAPAL</sequence>
<dbReference type="Ensembl" id="ENSACCT00020018777.1">
    <property type="protein sequence ID" value="ENSACCP00020017991.1"/>
    <property type="gene ID" value="ENSACCG00020012348.1"/>
</dbReference>
<organism evidence="7 8">
    <name type="scientific">Aquila chrysaetos chrysaetos</name>
    <dbReference type="NCBI Taxonomy" id="223781"/>
    <lineage>
        <taxon>Eukaryota</taxon>
        <taxon>Metazoa</taxon>
        <taxon>Chordata</taxon>
        <taxon>Craniata</taxon>
        <taxon>Vertebrata</taxon>
        <taxon>Euteleostomi</taxon>
        <taxon>Archelosauria</taxon>
        <taxon>Archosauria</taxon>
        <taxon>Dinosauria</taxon>
        <taxon>Saurischia</taxon>
        <taxon>Theropoda</taxon>
        <taxon>Coelurosauria</taxon>
        <taxon>Aves</taxon>
        <taxon>Neognathae</taxon>
        <taxon>Neoaves</taxon>
        <taxon>Telluraves</taxon>
        <taxon>Accipitrimorphae</taxon>
        <taxon>Accipitriformes</taxon>
        <taxon>Accipitridae</taxon>
        <taxon>Accipitrinae</taxon>
        <taxon>Aquila</taxon>
    </lineage>
</organism>
<dbReference type="SUPFAM" id="SSF52540">
    <property type="entry name" value="P-loop containing nucleoside triphosphate hydrolases"/>
    <property type="match status" value="1"/>
</dbReference>
<dbReference type="InParanoid" id="A0A663F2H7"/>
<proteinExistence type="inferred from homology"/>
<evidence type="ECO:0000256" key="3">
    <source>
        <dbReference type="ARBA" id="ARBA00022490"/>
    </source>
</evidence>
<dbReference type="PANTHER" id="PTHR11783">
    <property type="entry name" value="SULFOTRANSFERASE SULT"/>
    <property type="match status" value="1"/>
</dbReference>
<evidence type="ECO:0000256" key="2">
    <source>
        <dbReference type="ARBA" id="ARBA00005771"/>
    </source>
</evidence>
<feature type="domain" description="Sulfotransferase" evidence="6">
    <location>
        <begin position="81"/>
        <end position="325"/>
    </location>
</feature>
<evidence type="ECO:0000256" key="1">
    <source>
        <dbReference type="ARBA" id="ARBA00004496"/>
    </source>
</evidence>
<keyword evidence="4 5" id="KW-0808">Transferase</keyword>
<evidence type="ECO:0000256" key="5">
    <source>
        <dbReference type="RuleBase" id="RU361155"/>
    </source>
</evidence>
<dbReference type="EC" id="2.8.2.-" evidence="5"/>
<keyword evidence="8" id="KW-1185">Reference proteome</keyword>
<dbReference type="InterPro" id="IPR027417">
    <property type="entry name" value="P-loop_NTPase"/>
</dbReference>
<gene>
    <name evidence="7" type="primary">SULT2B1</name>
</gene>
<comment type="subcellular location">
    <subcellularLocation>
        <location evidence="1">Cytoplasm</location>
    </subcellularLocation>
</comment>
<evidence type="ECO:0000256" key="4">
    <source>
        <dbReference type="ARBA" id="ARBA00022679"/>
    </source>
</evidence>
<keyword evidence="3" id="KW-0963">Cytoplasm</keyword>
<dbReference type="FunFam" id="3.40.50.300:FF:000433">
    <property type="entry name" value="Estrogen sulfotransferase"/>
    <property type="match status" value="1"/>
</dbReference>
<reference evidence="7" key="2">
    <citation type="submission" date="2025-09" db="UniProtKB">
        <authorList>
            <consortium name="Ensembl"/>
        </authorList>
    </citation>
    <scope>IDENTIFICATION</scope>
</reference>
<evidence type="ECO:0000313" key="7">
    <source>
        <dbReference type="Ensembl" id="ENSACCP00020017991.1"/>
    </source>
</evidence>
<dbReference type="Proteomes" id="UP000472275">
    <property type="component" value="Unassembled WGS sequence"/>
</dbReference>
<dbReference type="Gene3D" id="3.40.50.300">
    <property type="entry name" value="P-loop containing nucleotide triphosphate hydrolases"/>
    <property type="match status" value="1"/>
</dbReference>
<dbReference type="Pfam" id="PF00685">
    <property type="entry name" value="Sulfotransfer_1"/>
    <property type="match status" value="1"/>
</dbReference>
<protein>
    <recommendedName>
        <fullName evidence="5">Sulfotransferase</fullName>
        <ecNumber evidence="5">2.8.2.-</ecNumber>
    </recommendedName>
</protein>
<dbReference type="AlphaFoldDB" id="A0A663F2H7"/>
<comment type="similarity">
    <text evidence="2 5">Belongs to the sulfotransferase 1 family.</text>
</comment>
<evidence type="ECO:0000259" key="6">
    <source>
        <dbReference type="Pfam" id="PF00685"/>
    </source>
</evidence>
<dbReference type="GO" id="GO:0008146">
    <property type="term" value="F:sulfotransferase activity"/>
    <property type="evidence" value="ECO:0007669"/>
    <property type="project" value="InterPro"/>
</dbReference>
<accession>A0A663F2H7</accession>